<evidence type="ECO:0000256" key="1">
    <source>
        <dbReference type="ARBA" id="ARBA00022723"/>
    </source>
</evidence>
<dbReference type="GO" id="GO:0008934">
    <property type="term" value="F:inositol monophosphate 1-phosphatase activity"/>
    <property type="evidence" value="ECO:0007669"/>
    <property type="project" value="TreeGrafter"/>
</dbReference>
<dbReference type="PRINTS" id="PR00377">
    <property type="entry name" value="IMPHPHTASES"/>
</dbReference>
<dbReference type="AlphaFoldDB" id="T0YET5"/>
<dbReference type="PANTHER" id="PTHR20854">
    <property type="entry name" value="INOSITOL MONOPHOSPHATASE"/>
    <property type="match status" value="1"/>
</dbReference>
<keyword evidence="3" id="KW-0460">Magnesium</keyword>
<proteinExistence type="predicted"/>
<protein>
    <submittedName>
        <fullName evidence="4">Bifunctional inositol-1 monophosphatase/fructose-1,6-bisphosphatase</fullName>
    </submittedName>
</protein>
<dbReference type="PANTHER" id="PTHR20854:SF4">
    <property type="entry name" value="INOSITOL-1-MONOPHOSPHATASE-RELATED"/>
    <property type="match status" value="1"/>
</dbReference>
<accession>T0YET5</accession>
<dbReference type="InterPro" id="IPR000760">
    <property type="entry name" value="Inositol_monophosphatase-like"/>
</dbReference>
<gene>
    <name evidence="4" type="ORF">B1B_18445</name>
</gene>
<name>T0YET5_9ZZZZ</name>
<dbReference type="Gene3D" id="3.30.540.10">
    <property type="entry name" value="Fructose-1,6-Bisphosphatase, subunit A, domain 1"/>
    <property type="match status" value="1"/>
</dbReference>
<dbReference type="GO" id="GO:0006020">
    <property type="term" value="P:inositol metabolic process"/>
    <property type="evidence" value="ECO:0007669"/>
    <property type="project" value="TreeGrafter"/>
</dbReference>
<organism evidence="4">
    <name type="scientific">mine drainage metagenome</name>
    <dbReference type="NCBI Taxonomy" id="410659"/>
    <lineage>
        <taxon>unclassified sequences</taxon>
        <taxon>metagenomes</taxon>
        <taxon>ecological metagenomes</taxon>
    </lineage>
</organism>
<reference evidence="4" key="1">
    <citation type="submission" date="2013-08" db="EMBL/GenBank/DDBJ databases">
        <authorList>
            <person name="Mendez C."/>
            <person name="Richter M."/>
            <person name="Ferrer M."/>
            <person name="Sanchez J."/>
        </authorList>
    </citation>
    <scope>NUCLEOTIDE SEQUENCE</scope>
</reference>
<dbReference type="Pfam" id="PF00459">
    <property type="entry name" value="Inositol_P"/>
    <property type="match status" value="1"/>
</dbReference>
<sequence>MPGLTSPDLEILFRITAAAHTAVIQASSSPHRADVVAMGADGSPTEELDRVAEAEILSVLDREAVDWDFLSEEIGHVRRGGDRTLVVDPIDGTTNALRGLPFAAISLALGRDHLDGIETGVVYDFYRGTTYWATRGGGAFCDGRQIHVRPWNAKTELLFANLGRYASDRTVEMSRQARRIRALGCASLEIAKVAQGTADGYIFENVPASRNLRATDIAAGYRILVEAGGGISDLEGHPIGTFPLTVQERTSVLAWGDVEFLKARAPRGPP</sequence>
<keyword evidence="2" id="KW-0378">Hydrolase</keyword>
<dbReference type="GO" id="GO:0046872">
    <property type="term" value="F:metal ion binding"/>
    <property type="evidence" value="ECO:0007669"/>
    <property type="project" value="UniProtKB-KW"/>
</dbReference>
<dbReference type="InterPro" id="IPR020583">
    <property type="entry name" value="Inositol_monoP_metal-BS"/>
</dbReference>
<dbReference type="PROSITE" id="PS00629">
    <property type="entry name" value="IMP_1"/>
    <property type="match status" value="1"/>
</dbReference>
<reference evidence="4" key="2">
    <citation type="journal article" date="2014" name="ISME J.">
        <title>Microbial stratification in low pH oxic and suboxic macroscopic growths along an acid mine drainage.</title>
        <authorList>
            <person name="Mendez-Garcia C."/>
            <person name="Mesa V."/>
            <person name="Sprenger R.R."/>
            <person name="Richter M."/>
            <person name="Diez M.S."/>
            <person name="Solano J."/>
            <person name="Bargiela R."/>
            <person name="Golyshina O.V."/>
            <person name="Manteca A."/>
            <person name="Ramos J.L."/>
            <person name="Gallego J.R."/>
            <person name="Llorente I."/>
            <person name="Martins Dos Santos V.A."/>
            <person name="Jensen O.N."/>
            <person name="Pelaez A.I."/>
            <person name="Sanchez J."/>
            <person name="Ferrer M."/>
        </authorList>
    </citation>
    <scope>NUCLEOTIDE SEQUENCE</scope>
</reference>
<dbReference type="GO" id="GO:0007165">
    <property type="term" value="P:signal transduction"/>
    <property type="evidence" value="ECO:0007669"/>
    <property type="project" value="TreeGrafter"/>
</dbReference>
<dbReference type="EMBL" id="AUZY01012342">
    <property type="protein sequence ID" value="EQD30362.1"/>
    <property type="molecule type" value="Genomic_DNA"/>
</dbReference>
<evidence type="ECO:0000313" key="4">
    <source>
        <dbReference type="EMBL" id="EQD30362.1"/>
    </source>
</evidence>
<dbReference type="SUPFAM" id="SSF56655">
    <property type="entry name" value="Carbohydrate phosphatase"/>
    <property type="match status" value="1"/>
</dbReference>
<evidence type="ECO:0000256" key="3">
    <source>
        <dbReference type="ARBA" id="ARBA00022842"/>
    </source>
</evidence>
<comment type="caution">
    <text evidence="4">The sequence shown here is derived from an EMBL/GenBank/DDBJ whole genome shotgun (WGS) entry which is preliminary data.</text>
</comment>
<dbReference type="Gene3D" id="3.40.190.80">
    <property type="match status" value="1"/>
</dbReference>
<keyword evidence="1" id="KW-0479">Metal-binding</keyword>
<evidence type="ECO:0000256" key="2">
    <source>
        <dbReference type="ARBA" id="ARBA00022801"/>
    </source>
</evidence>